<organism evidence="9 10">
    <name type="scientific">Nitrospira lenta</name>
    <dbReference type="NCBI Taxonomy" id="1436998"/>
    <lineage>
        <taxon>Bacteria</taxon>
        <taxon>Pseudomonadati</taxon>
        <taxon>Nitrospirota</taxon>
        <taxon>Nitrospiria</taxon>
        <taxon>Nitrospirales</taxon>
        <taxon>Nitrospiraceae</taxon>
        <taxon>Nitrospira</taxon>
    </lineage>
</organism>
<evidence type="ECO:0000256" key="2">
    <source>
        <dbReference type="ARBA" id="ARBA00018329"/>
    </source>
</evidence>
<dbReference type="SUPFAM" id="SSF47729">
    <property type="entry name" value="IHF-like DNA-binding proteins"/>
    <property type="match status" value="1"/>
</dbReference>
<evidence type="ECO:0000256" key="4">
    <source>
        <dbReference type="ARBA" id="ARBA00023015"/>
    </source>
</evidence>
<evidence type="ECO:0000256" key="8">
    <source>
        <dbReference type="RuleBase" id="RU003939"/>
    </source>
</evidence>
<evidence type="ECO:0000256" key="7">
    <source>
        <dbReference type="ARBA" id="ARBA00023172"/>
    </source>
</evidence>
<dbReference type="Proteomes" id="UP000248168">
    <property type="component" value="Unassembled WGS sequence"/>
</dbReference>
<dbReference type="EMBL" id="OUNR01000012">
    <property type="protein sequence ID" value="SPP64875.1"/>
    <property type="molecule type" value="Genomic_DNA"/>
</dbReference>
<dbReference type="GO" id="GO:0009893">
    <property type="term" value="P:positive regulation of metabolic process"/>
    <property type="evidence" value="ECO:0007669"/>
    <property type="project" value="UniProtKB-ARBA"/>
</dbReference>
<keyword evidence="10" id="KW-1185">Reference proteome</keyword>
<dbReference type="InterPro" id="IPR005684">
    <property type="entry name" value="IHF_alpha"/>
</dbReference>
<sequence>MEMRSGYGGGMRKADIANEIFKQVGISKNEAADIVELVLNLLKSVLQKGESVKIAGFGNFVVRSKGSRKGRNPRTGEEIGITPRRVVTFRPSQVFKKYVNS</sequence>
<evidence type="ECO:0000256" key="6">
    <source>
        <dbReference type="ARBA" id="ARBA00023163"/>
    </source>
</evidence>
<protein>
    <recommendedName>
        <fullName evidence="2">Integration host factor subunit alpha</fullName>
    </recommendedName>
</protein>
<keyword evidence="4" id="KW-0805">Transcription regulation</keyword>
<dbReference type="AlphaFoldDB" id="A0A330L7B4"/>
<dbReference type="GO" id="GO:0003677">
    <property type="term" value="F:DNA binding"/>
    <property type="evidence" value="ECO:0007669"/>
    <property type="project" value="UniProtKB-KW"/>
</dbReference>
<dbReference type="SMART" id="SM00411">
    <property type="entry name" value="BHL"/>
    <property type="match status" value="1"/>
</dbReference>
<dbReference type="PANTHER" id="PTHR33175">
    <property type="entry name" value="DNA-BINDING PROTEIN HU"/>
    <property type="match status" value="1"/>
</dbReference>
<reference evidence="10" key="1">
    <citation type="submission" date="2018-04" db="EMBL/GenBank/DDBJ databases">
        <authorList>
            <person name="Lucker S."/>
            <person name="Sakoula D."/>
        </authorList>
    </citation>
    <scope>NUCLEOTIDE SEQUENCE [LARGE SCALE GENOMIC DNA]</scope>
</reference>
<dbReference type="NCBIfam" id="NF001401">
    <property type="entry name" value="PRK00285.1"/>
    <property type="match status" value="1"/>
</dbReference>
<dbReference type="InParanoid" id="A0A330L7B4"/>
<dbReference type="GO" id="GO:0005829">
    <property type="term" value="C:cytosol"/>
    <property type="evidence" value="ECO:0007669"/>
    <property type="project" value="TreeGrafter"/>
</dbReference>
<keyword evidence="3" id="KW-0810">Translation regulation</keyword>
<evidence type="ECO:0000256" key="1">
    <source>
        <dbReference type="ARBA" id="ARBA00010529"/>
    </source>
</evidence>
<accession>A0A330L7B4</accession>
<dbReference type="PROSITE" id="PS00045">
    <property type="entry name" value="HISTONE_LIKE"/>
    <property type="match status" value="1"/>
</dbReference>
<dbReference type="GO" id="GO:0006310">
    <property type="term" value="P:DNA recombination"/>
    <property type="evidence" value="ECO:0007669"/>
    <property type="project" value="UniProtKB-KW"/>
</dbReference>
<evidence type="ECO:0000313" key="10">
    <source>
        <dbReference type="Proteomes" id="UP000248168"/>
    </source>
</evidence>
<keyword evidence="5" id="KW-0238">DNA-binding</keyword>
<dbReference type="InterPro" id="IPR010992">
    <property type="entry name" value="IHF-like_DNA-bd_dom_sf"/>
</dbReference>
<evidence type="ECO:0000256" key="5">
    <source>
        <dbReference type="ARBA" id="ARBA00023125"/>
    </source>
</evidence>
<keyword evidence="7" id="KW-0233">DNA recombination</keyword>
<dbReference type="FunCoup" id="A0A330L7B4">
    <property type="interactions" value="180"/>
</dbReference>
<dbReference type="Gene3D" id="4.10.520.10">
    <property type="entry name" value="IHF-like DNA-binding proteins"/>
    <property type="match status" value="1"/>
</dbReference>
<evidence type="ECO:0000256" key="3">
    <source>
        <dbReference type="ARBA" id="ARBA00022845"/>
    </source>
</evidence>
<proteinExistence type="inferred from homology"/>
<gene>
    <name evidence="9" type="primary">ihfA</name>
    <name evidence="9" type="ORF">NITLEN_20515</name>
</gene>
<dbReference type="PRINTS" id="PR01727">
    <property type="entry name" value="DNABINDINGHU"/>
</dbReference>
<name>A0A330L7B4_9BACT</name>
<dbReference type="PANTHER" id="PTHR33175:SF2">
    <property type="entry name" value="INTEGRATION HOST FACTOR SUBUNIT ALPHA"/>
    <property type="match status" value="1"/>
</dbReference>
<dbReference type="GO" id="GO:0006355">
    <property type="term" value="P:regulation of DNA-templated transcription"/>
    <property type="evidence" value="ECO:0007669"/>
    <property type="project" value="InterPro"/>
</dbReference>
<dbReference type="GO" id="GO:0006417">
    <property type="term" value="P:regulation of translation"/>
    <property type="evidence" value="ECO:0007669"/>
    <property type="project" value="UniProtKB-KW"/>
</dbReference>
<evidence type="ECO:0000313" key="9">
    <source>
        <dbReference type="EMBL" id="SPP64875.1"/>
    </source>
</evidence>
<dbReference type="GO" id="GO:0030527">
    <property type="term" value="F:structural constituent of chromatin"/>
    <property type="evidence" value="ECO:0007669"/>
    <property type="project" value="InterPro"/>
</dbReference>
<comment type="similarity">
    <text evidence="1 8">Belongs to the bacterial histone-like protein family.</text>
</comment>
<dbReference type="CDD" id="cd13835">
    <property type="entry name" value="IHF_A"/>
    <property type="match status" value="1"/>
</dbReference>
<dbReference type="InterPro" id="IPR000119">
    <property type="entry name" value="Hist_DNA-bd"/>
</dbReference>
<keyword evidence="6" id="KW-0804">Transcription</keyword>
<dbReference type="InterPro" id="IPR020816">
    <property type="entry name" value="Histone-like_DNA-bd_CS"/>
</dbReference>
<dbReference type="Pfam" id="PF00216">
    <property type="entry name" value="Bac_DNA_binding"/>
    <property type="match status" value="1"/>
</dbReference>